<proteinExistence type="predicted"/>
<evidence type="ECO:0000313" key="3">
    <source>
        <dbReference type="Proteomes" id="UP000184267"/>
    </source>
</evidence>
<dbReference type="EMBL" id="MNAD01001662">
    <property type="protein sequence ID" value="OJT02568.1"/>
    <property type="molecule type" value="Genomic_DNA"/>
</dbReference>
<gene>
    <name evidence="2" type="ORF">TRAPUB_11903</name>
    <name evidence="1" type="ORF">TRAPUB_6890</name>
</gene>
<dbReference type="Proteomes" id="UP000184267">
    <property type="component" value="Unassembled WGS sequence"/>
</dbReference>
<keyword evidence="3" id="KW-1185">Reference proteome</keyword>
<dbReference type="EMBL" id="MNAD01000619">
    <property type="protein sequence ID" value="OJT11578.1"/>
    <property type="molecule type" value="Genomic_DNA"/>
</dbReference>
<dbReference type="AlphaFoldDB" id="A0A1M2V4S0"/>
<reference evidence="1 3" key="1">
    <citation type="submission" date="2016-10" db="EMBL/GenBank/DDBJ databases">
        <title>Genome sequence of the basidiomycete white-rot fungus Trametes pubescens.</title>
        <authorList>
            <person name="Makela M.R."/>
            <person name="Granchi Z."/>
            <person name="Peng M."/>
            <person name="De Vries R.P."/>
            <person name="Grigoriev I."/>
            <person name="Riley R."/>
            <person name="Hilden K."/>
        </authorList>
    </citation>
    <scope>NUCLEOTIDE SEQUENCE [LARGE SCALE GENOMIC DNA]</scope>
    <source>
        <strain evidence="1 3">FBCC735</strain>
    </source>
</reference>
<comment type="caution">
    <text evidence="1">The sequence shown here is derived from an EMBL/GenBank/DDBJ whole genome shotgun (WGS) entry which is preliminary data.</text>
</comment>
<sequence>MEGVIEGAMEGAMEGDEGCVGALWGALRHGRESAWGALERNGGVSVDLGVGPE</sequence>
<accession>A0A1M2V4S0</accession>
<evidence type="ECO:0000313" key="2">
    <source>
        <dbReference type="EMBL" id="OJT11578.1"/>
    </source>
</evidence>
<protein>
    <submittedName>
        <fullName evidence="1">Uncharacterized protein</fullName>
    </submittedName>
</protein>
<evidence type="ECO:0000313" key="1">
    <source>
        <dbReference type="EMBL" id="OJT02568.1"/>
    </source>
</evidence>
<name>A0A1M2V4S0_TRAPU</name>
<organism evidence="1 3">
    <name type="scientific">Trametes pubescens</name>
    <name type="common">White-rot fungus</name>
    <dbReference type="NCBI Taxonomy" id="154538"/>
    <lineage>
        <taxon>Eukaryota</taxon>
        <taxon>Fungi</taxon>
        <taxon>Dikarya</taxon>
        <taxon>Basidiomycota</taxon>
        <taxon>Agaricomycotina</taxon>
        <taxon>Agaricomycetes</taxon>
        <taxon>Polyporales</taxon>
        <taxon>Polyporaceae</taxon>
        <taxon>Trametes</taxon>
    </lineage>
</organism>